<dbReference type="InterPro" id="IPR013083">
    <property type="entry name" value="Znf_RING/FYVE/PHD"/>
</dbReference>
<feature type="transmembrane region" description="Helical" evidence="2">
    <location>
        <begin position="26"/>
        <end position="45"/>
    </location>
</feature>
<dbReference type="Gene3D" id="3.30.40.10">
    <property type="entry name" value="Zinc/RING finger domain, C3HC4 (zinc finger)"/>
    <property type="match status" value="1"/>
</dbReference>
<dbReference type="Pfam" id="PF13639">
    <property type="entry name" value="zf-RING_2"/>
    <property type="match status" value="1"/>
</dbReference>
<feature type="domain" description="RING-type" evidence="3">
    <location>
        <begin position="102"/>
        <end position="144"/>
    </location>
</feature>
<evidence type="ECO:0000313" key="6">
    <source>
        <dbReference type="Proteomes" id="UP000541444"/>
    </source>
</evidence>
<evidence type="ECO:0000313" key="5">
    <source>
        <dbReference type="EMBL" id="KAF6170368.1"/>
    </source>
</evidence>
<dbReference type="OrthoDB" id="8062037at2759"/>
<reference evidence="4 6" key="1">
    <citation type="journal article" date="2020" name="IScience">
        <title>Genome Sequencing of the Endangered Kingdonia uniflora (Circaeasteraceae, Ranunculales) Reveals Potential Mechanisms of Evolutionary Specialization.</title>
        <authorList>
            <person name="Sun Y."/>
            <person name="Deng T."/>
            <person name="Zhang A."/>
            <person name="Moore M.J."/>
            <person name="Landis J.B."/>
            <person name="Lin N."/>
            <person name="Zhang H."/>
            <person name="Zhang X."/>
            <person name="Huang J."/>
            <person name="Zhang X."/>
            <person name="Sun H."/>
            <person name="Wang H."/>
        </authorList>
    </citation>
    <scope>NUCLEOTIDE SEQUENCE [LARGE SCALE GENOMIC DNA]</scope>
    <source>
        <strain evidence="4">TB1705</strain>
        <tissue evidence="4">Leaf</tissue>
    </source>
</reference>
<dbReference type="GO" id="GO:0008270">
    <property type="term" value="F:zinc ion binding"/>
    <property type="evidence" value="ECO:0007669"/>
    <property type="project" value="UniProtKB-KW"/>
</dbReference>
<evidence type="ECO:0000259" key="3">
    <source>
        <dbReference type="PROSITE" id="PS50089"/>
    </source>
</evidence>
<dbReference type="PANTHER" id="PTHR45676:SF41">
    <property type="entry name" value="RING-H2 FINGER PROTEIN ATL66"/>
    <property type="match status" value="1"/>
</dbReference>
<name>A0A7J7KVR0_9MAGN</name>
<dbReference type="UniPathway" id="UPA00143"/>
<evidence type="ECO:0000313" key="4">
    <source>
        <dbReference type="EMBL" id="KAF6134418.1"/>
    </source>
</evidence>
<keyword evidence="6" id="KW-1185">Reference proteome</keyword>
<organism evidence="4 6">
    <name type="scientific">Kingdonia uniflora</name>
    <dbReference type="NCBI Taxonomy" id="39325"/>
    <lineage>
        <taxon>Eukaryota</taxon>
        <taxon>Viridiplantae</taxon>
        <taxon>Streptophyta</taxon>
        <taxon>Embryophyta</taxon>
        <taxon>Tracheophyta</taxon>
        <taxon>Spermatophyta</taxon>
        <taxon>Magnoliopsida</taxon>
        <taxon>Ranunculales</taxon>
        <taxon>Circaeasteraceae</taxon>
        <taxon>Kingdonia</taxon>
    </lineage>
</organism>
<keyword evidence="1" id="KW-0479">Metal-binding</keyword>
<dbReference type="GO" id="GO:0016567">
    <property type="term" value="P:protein ubiquitination"/>
    <property type="evidence" value="ECO:0007669"/>
    <property type="project" value="UniProtKB-UniPathway"/>
</dbReference>
<dbReference type="EMBL" id="JACGCM010000589">
    <property type="protein sequence ID" value="KAF6170368.1"/>
    <property type="molecule type" value="Genomic_DNA"/>
</dbReference>
<protein>
    <recommendedName>
        <fullName evidence="3">RING-type domain-containing protein</fullName>
    </recommendedName>
</protein>
<dbReference type="EMBL" id="JACGCM010002853">
    <property type="protein sequence ID" value="KAF6134418.1"/>
    <property type="molecule type" value="Genomic_DNA"/>
</dbReference>
<dbReference type="AlphaFoldDB" id="A0A7J7KVR0"/>
<evidence type="ECO:0000256" key="2">
    <source>
        <dbReference type="SAM" id="Phobius"/>
    </source>
</evidence>
<keyword evidence="1" id="KW-0863">Zinc-finger</keyword>
<proteinExistence type="predicted"/>
<dbReference type="Proteomes" id="UP000541444">
    <property type="component" value="Unassembled WGS sequence"/>
</dbReference>
<evidence type="ECO:0000256" key="1">
    <source>
        <dbReference type="PROSITE-ProRule" id="PRU00175"/>
    </source>
</evidence>
<dbReference type="SMART" id="SM00184">
    <property type="entry name" value="RING"/>
    <property type="match status" value="1"/>
</dbReference>
<sequence length="158" mass="17330">MGTRSFPCHYPADLHDKDFEIHGRTLAVIIVVLCLIVCFGLFAFFTRWNCRDSRLPVTTRTITGSQPGTALVISGSLDPATISSIPVLLHRTSTTGLDEAQCSICLTSFIENEKLKVLPGCHHCYHPECIDKWLGSHSNCPVCRASLRVDSSALTAEV</sequence>
<keyword evidence="2" id="KW-0812">Transmembrane</keyword>
<dbReference type="PROSITE" id="PS50089">
    <property type="entry name" value="ZF_RING_2"/>
    <property type="match status" value="1"/>
</dbReference>
<dbReference type="PANTHER" id="PTHR45676">
    <property type="entry name" value="RING-H2 FINGER PROTEIN ATL51-RELATED"/>
    <property type="match status" value="1"/>
</dbReference>
<keyword evidence="2" id="KW-0472">Membrane</keyword>
<dbReference type="InterPro" id="IPR001841">
    <property type="entry name" value="Znf_RING"/>
</dbReference>
<gene>
    <name evidence="5" type="ORF">GIB67_014298</name>
    <name evidence="4" type="ORF">GIB67_038161</name>
</gene>
<accession>A0A7J7KVR0</accession>
<dbReference type="SUPFAM" id="SSF57850">
    <property type="entry name" value="RING/U-box"/>
    <property type="match status" value="1"/>
</dbReference>
<keyword evidence="1" id="KW-0862">Zinc</keyword>
<comment type="caution">
    <text evidence="4">The sequence shown here is derived from an EMBL/GenBank/DDBJ whole genome shotgun (WGS) entry which is preliminary data.</text>
</comment>
<keyword evidence="2" id="KW-1133">Transmembrane helix</keyword>